<name>A0ABN1AX78_9BACI</name>
<accession>A0ABN1AX78</accession>
<gene>
    <name evidence="2" type="ORF">GCM10008986_08890</name>
</gene>
<dbReference type="InterPro" id="IPR014922">
    <property type="entry name" value="YdhG-like"/>
</dbReference>
<dbReference type="InterPro" id="IPR016786">
    <property type="entry name" value="YdeI_bac"/>
</dbReference>
<evidence type="ECO:0000313" key="2">
    <source>
        <dbReference type="EMBL" id="GAA0485791.1"/>
    </source>
</evidence>
<dbReference type="Pfam" id="PF08818">
    <property type="entry name" value="DUF1801"/>
    <property type="match status" value="1"/>
</dbReference>
<dbReference type="Pfam" id="PF13376">
    <property type="entry name" value="OmdA"/>
    <property type="match status" value="1"/>
</dbReference>
<dbReference type="RefSeq" id="WP_343838071.1">
    <property type="nucleotide sequence ID" value="NZ_BAAADO010000002.1"/>
</dbReference>
<dbReference type="Gene3D" id="3.90.1150.200">
    <property type="match status" value="1"/>
</dbReference>
<protein>
    <submittedName>
        <fullName evidence="2">YdeI family protein</fullName>
    </submittedName>
</protein>
<dbReference type="PIRSF" id="PIRSF021308">
    <property type="entry name" value="UCP021308"/>
    <property type="match status" value="1"/>
</dbReference>
<sequence>MTNSKMNPKIDDFLSNAHKWQQEFEELRRIILDCGLTEKLKWNLPCYTFQNNNIVIIQGFKNYCALMFFKGALLKDPESILTRPGENSQSQRQIRFTDVQEIVKKEATLKAYINEAIEVQKAGLEVKKTTEFTIPDELQKKFDESPDFKKAFEALTPGRQRAYILYFSKAKQSKTRESRIEKYTEHIFNGKGLND</sequence>
<evidence type="ECO:0000259" key="1">
    <source>
        <dbReference type="Pfam" id="PF08818"/>
    </source>
</evidence>
<dbReference type="SUPFAM" id="SSF159888">
    <property type="entry name" value="YdhG-like"/>
    <property type="match status" value="1"/>
</dbReference>
<dbReference type="EMBL" id="BAAADO010000002">
    <property type="protein sequence ID" value="GAA0485791.1"/>
    <property type="molecule type" value="Genomic_DNA"/>
</dbReference>
<feature type="domain" description="YdhG-like" evidence="1">
    <location>
        <begin position="20"/>
        <end position="117"/>
    </location>
</feature>
<dbReference type="Proteomes" id="UP001500880">
    <property type="component" value="Unassembled WGS sequence"/>
</dbReference>
<comment type="caution">
    <text evidence="2">The sequence shown here is derived from an EMBL/GenBank/DDBJ whole genome shotgun (WGS) entry which is preliminary data.</text>
</comment>
<evidence type="ECO:0000313" key="3">
    <source>
        <dbReference type="Proteomes" id="UP001500880"/>
    </source>
</evidence>
<reference evidence="2 3" key="1">
    <citation type="journal article" date="2019" name="Int. J. Syst. Evol. Microbiol.">
        <title>The Global Catalogue of Microorganisms (GCM) 10K type strain sequencing project: providing services to taxonomists for standard genome sequencing and annotation.</title>
        <authorList>
            <consortium name="The Broad Institute Genomics Platform"/>
            <consortium name="The Broad Institute Genome Sequencing Center for Infectious Disease"/>
            <person name="Wu L."/>
            <person name="Ma J."/>
        </authorList>
    </citation>
    <scope>NUCLEOTIDE SEQUENCE [LARGE SCALE GENOMIC DNA]</scope>
    <source>
        <strain evidence="2 3">JCM 12389</strain>
    </source>
</reference>
<keyword evidence="3" id="KW-1185">Reference proteome</keyword>
<organism evidence="2 3">
    <name type="scientific">Salinibacillus aidingensis</name>
    <dbReference type="NCBI Taxonomy" id="237684"/>
    <lineage>
        <taxon>Bacteria</taxon>
        <taxon>Bacillati</taxon>
        <taxon>Bacillota</taxon>
        <taxon>Bacilli</taxon>
        <taxon>Bacillales</taxon>
        <taxon>Bacillaceae</taxon>
        <taxon>Salinibacillus</taxon>
    </lineage>
</organism>
<proteinExistence type="predicted"/>